<evidence type="ECO:0008006" key="3">
    <source>
        <dbReference type="Google" id="ProtNLM"/>
    </source>
</evidence>
<protein>
    <recommendedName>
        <fullName evidence="3">Transposase</fullName>
    </recommendedName>
</protein>
<evidence type="ECO:0000313" key="2">
    <source>
        <dbReference type="Proteomes" id="UP001212821"/>
    </source>
</evidence>
<dbReference type="RefSeq" id="WP_270140942.1">
    <property type="nucleotide sequence ID" value="NZ_CP115450.1"/>
</dbReference>
<evidence type="ECO:0000313" key="1">
    <source>
        <dbReference type="EMBL" id="WBP85172.1"/>
    </source>
</evidence>
<gene>
    <name evidence="1" type="ORF">O1G21_04410</name>
</gene>
<dbReference type="Proteomes" id="UP001212821">
    <property type="component" value="Chromosome"/>
</dbReference>
<organism evidence="1 2">
    <name type="scientific">Kitasatospora cathayae</name>
    <dbReference type="NCBI Taxonomy" id="3004092"/>
    <lineage>
        <taxon>Bacteria</taxon>
        <taxon>Bacillati</taxon>
        <taxon>Actinomycetota</taxon>
        <taxon>Actinomycetes</taxon>
        <taxon>Kitasatosporales</taxon>
        <taxon>Streptomycetaceae</taxon>
        <taxon>Kitasatospora</taxon>
    </lineage>
</organism>
<sequence>MDDQALVPHSAKRYDLFQMINGYLCWTDGHEARPWSDLCVQLALPASPWKLLDDTTDH</sequence>
<proteinExistence type="predicted"/>
<dbReference type="EMBL" id="CP115450">
    <property type="protein sequence ID" value="WBP85172.1"/>
    <property type="molecule type" value="Genomic_DNA"/>
</dbReference>
<accession>A0ABY7PXJ5</accession>
<name>A0ABY7PXJ5_9ACTN</name>
<keyword evidence="2" id="KW-1185">Reference proteome</keyword>
<reference evidence="2" key="1">
    <citation type="submission" date="2022-12" db="EMBL/GenBank/DDBJ databases">
        <authorList>
            <person name="Mo P."/>
        </authorList>
    </citation>
    <scope>NUCLEOTIDE SEQUENCE [LARGE SCALE GENOMIC DNA]</scope>
    <source>
        <strain evidence="2">HUAS 3-15</strain>
    </source>
</reference>